<protein>
    <submittedName>
        <fullName evidence="1">Uncharacterized protein</fullName>
    </submittedName>
</protein>
<evidence type="ECO:0000313" key="1">
    <source>
        <dbReference type="EMBL" id="GAI24679.1"/>
    </source>
</evidence>
<gene>
    <name evidence="1" type="ORF">S06H3_31838</name>
</gene>
<organism evidence="1">
    <name type="scientific">marine sediment metagenome</name>
    <dbReference type="NCBI Taxonomy" id="412755"/>
    <lineage>
        <taxon>unclassified sequences</taxon>
        <taxon>metagenomes</taxon>
        <taxon>ecological metagenomes</taxon>
    </lineage>
</organism>
<comment type="caution">
    <text evidence="1">The sequence shown here is derived from an EMBL/GenBank/DDBJ whole genome shotgun (WGS) entry which is preliminary data.</text>
</comment>
<dbReference type="AlphaFoldDB" id="X1P193"/>
<proteinExistence type="predicted"/>
<accession>X1P193</accession>
<sequence length="43" mass="5189">MKQFDVQVPPAHYYQNYDTPGRFMSYYYQVNLTEELNPGKILE</sequence>
<name>X1P193_9ZZZZ</name>
<dbReference type="EMBL" id="BARV01018877">
    <property type="protein sequence ID" value="GAI24679.1"/>
    <property type="molecule type" value="Genomic_DNA"/>
</dbReference>
<feature type="non-terminal residue" evidence="1">
    <location>
        <position position="43"/>
    </location>
</feature>
<reference evidence="1" key="1">
    <citation type="journal article" date="2014" name="Front. Microbiol.">
        <title>High frequency of phylogenetically diverse reductive dehalogenase-homologous genes in deep subseafloor sedimentary metagenomes.</title>
        <authorList>
            <person name="Kawai M."/>
            <person name="Futagami T."/>
            <person name="Toyoda A."/>
            <person name="Takaki Y."/>
            <person name="Nishi S."/>
            <person name="Hori S."/>
            <person name="Arai W."/>
            <person name="Tsubouchi T."/>
            <person name="Morono Y."/>
            <person name="Uchiyama I."/>
            <person name="Ito T."/>
            <person name="Fujiyama A."/>
            <person name="Inagaki F."/>
            <person name="Takami H."/>
        </authorList>
    </citation>
    <scope>NUCLEOTIDE SEQUENCE</scope>
    <source>
        <strain evidence="1">Expedition CK06-06</strain>
    </source>
</reference>